<reference evidence="4" key="1">
    <citation type="submission" date="2016-06" db="EMBL/GenBank/DDBJ databases">
        <authorList>
            <person name="Cuomo C."/>
            <person name="Litvintseva A."/>
            <person name="Heitman J."/>
            <person name="Chen Y."/>
            <person name="Sun S."/>
            <person name="Springer D."/>
            <person name="Dromer F."/>
            <person name="Young S."/>
            <person name="Zeng Q."/>
            <person name="Chapman S."/>
            <person name="Gujja S."/>
            <person name="Saif S."/>
            <person name="Birren B."/>
        </authorList>
    </citation>
    <scope>NUCLEOTIDE SEQUENCE</scope>
    <source>
        <strain evidence="4">CBS 7841</strain>
    </source>
</reference>
<proteinExistence type="inferred from homology"/>
<evidence type="ECO:0000313" key="4">
    <source>
        <dbReference type="EMBL" id="WVN87213.1"/>
    </source>
</evidence>
<dbReference type="Gene3D" id="3.40.50.1820">
    <property type="entry name" value="alpha/beta hydrolase"/>
    <property type="match status" value="1"/>
</dbReference>
<evidence type="ECO:0000256" key="1">
    <source>
        <dbReference type="ARBA" id="ARBA00007920"/>
    </source>
</evidence>
<dbReference type="GeneID" id="91086602"/>
<dbReference type="SUPFAM" id="SSF53474">
    <property type="entry name" value="alpha/beta-Hydrolases"/>
    <property type="match status" value="1"/>
</dbReference>
<feature type="transmembrane region" description="Helical" evidence="2">
    <location>
        <begin position="327"/>
        <end position="353"/>
    </location>
</feature>
<protein>
    <recommendedName>
        <fullName evidence="3">DUF676 domain-containing protein</fullName>
    </recommendedName>
</protein>
<keyword evidence="2" id="KW-0472">Membrane</keyword>
<name>A0AAJ8JRP0_9TREE</name>
<keyword evidence="2" id="KW-1133">Transmembrane helix</keyword>
<dbReference type="RefSeq" id="XP_066067913.1">
    <property type="nucleotide sequence ID" value="XM_066211816.1"/>
</dbReference>
<evidence type="ECO:0000313" key="5">
    <source>
        <dbReference type="Proteomes" id="UP000094043"/>
    </source>
</evidence>
<dbReference type="InterPro" id="IPR007751">
    <property type="entry name" value="DUF676_lipase-like"/>
</dbReference>
<sequence length="512" mass="57131">MQAAHLIVLIHGLYGDLHNLHEVKSELLAQAQDPKRISPSAGLDTSVPSRPQNGSDGKELLTVVYLPKNISGARTWDGIDVCAQRVAEEVEGEIDRLFDEGTDVVGFSVMGYSLGGLIARYIIGLLNARQPSFFVRHKPISFSTAATPHLGILKYDTKTNKIVHAIGKRLFSQTGRQLYCLDHEPEREGRSLLEIMADPDSIFIHALRLFPRVMLVANGTQDLTVPYPTASISSTDPFADPALIDIHVDDKHIVRSYRMVTAHTLQESELGGTTLTSSAIEKDIADDVEVTVTTITHRPVMDVGLAGKKKPFLPPVFFLPLPWPLNYSLLVFIPILLPFALLYLFIMFVVHFLQSQKRIREHRNKQAHQPLAMFPTDPLLLNPFPSLQSTPLSSALHRIDTATEDFEDGVSTPPILDSLWRDATSAPSLLLTSQQKLMVQQLNEAIPHAERVVAWFPWVYNSHAMLICRSVSRFPWQEDGRGVVKTWAKFVFESGEKVRHLSTDAVAHGKEQ</sequence>
<organism evidence="4 5">
    <name type="scientific">Cryptococcus depauperatus CBS 7841</name>
    <dbReference type="NCBI Taxonomy" id="1295531"/>
    <lineage>
        <taxon>Eukaryota</taxon>
        <taxon>Fungi</taxon>
        <taxon>Dikarya</taxon>
        <taxon>Basidiomycota</taxon>
        <taxon>Agaricomycotina</taxon>
        <taxon>Tremellomycetes</taxon>
        <taxon>Tremellales</taxon>
        <taxon>Cryptococcaceae</taxon>
        <taxon>Cryptococcus</taxon>
    </lineage>
</organism>
<dbReference type="AlphaFoldDB" id="A0AAJ8JRP0"/>
<dbReference type="PANTHER" id="PTHR12482">
    <property type="entry name" value="LIPASE ROG1-RELATED-RELATED"/>
    <property type="match status" value="1"/>
</dbReference>
<dbReference type="InterPro" id="IPR029058">
    <property type="entry name" value="AB_hydrolase_fold"/>
</dbReference>
<keyword evidence="2" id="KW-0812">Transmembrane</keyword>
<accession>A0AAJ8JRP0</accession>
<feature type="domain" description="DUF676" evidence="3">
    <location>
        <begin position="3"/>
        <end position="229"/>
    </location>
</feature>
<gene>
    <name evidence="4" type="ORF">L203_102390</name>
</gene>
<dbReference type="EMBL" id="CP143786">
    <property type="protein sequence ID" value="WVN87213.1"/>
    <property type="molecule type" value="Genomic_DNA"/>
</dbReference>
<evidence type="ECO:0000259" key="3">
    <source>
        <dbReference type="Pfam" id="PF05057"/>
    </source>
</evidence>
<dbReference type="InterPro" id="IPR044294">
    <property type="entry name" value="Lipase-like"/>
</dbReference>
<keyword evidence="5" id="KW-1185">Reference proteome</keyword>
<comment type="similarity">
    <text evidence="1">Belongs to the putative lipase ROG1 family.</text>
</comment>
<dbReference type="KEGG" id="cdep:91086602"/>
<evidence type="ECO:0000256" key="2">
    <source>
        <dbReference type="SAM" id="Phobius"/>
    </source>
</evidence>
<reference evidence="4" key="3">
    <citation type="submission" date="2024-01" db="EMBL/GenBank/DDBJ databases">
        <authorList>
            <person name="Coelho M.A."/>
            <person name="David-Palma M."/>
            <person name="Shea T."/>
            <person name="Sun S."/>
            <person name="Cuomo C.A."/>
            <person name="Heitman J."/>
        </authorList>
    </citation>
    <scope>NUCLEOTIDE SEQUENCE</scope>
    <source>
        <strain evidence="4">CBS 7841</strain>
    </source>
</reference>
<dbReference type="Pfam" id="PF05057">
    <property type="entry name" value="DUF676"/>
    <property type="match status" value="1"/>
</dbReference>
<reference evidence="4" key="2">
    <citation type="journal article" date="2022" name="Elife">
        <title>Obligate sexual reproduction of a homothallic fungus closely related to the Cryptococcus pathogenic species complex.</title>
        <authorList>
            <person name="Passer A.R."/>
            <person name="Clancey S.A."/>
            <person name="Shea T."/>
            <person name="David-Palma M."/>
            <person name="Averette A.F."/>
            <person name="Boekhout T."/>
            <person name="Porcel B.M."/>
            <person name="Nowrousian M."/>
            <person name="Cuomo C.A."/>
            <person name="Sun S."/>
            <person name="Heitman J."/>
            <person name="Coelho M.A."/>
        </authorList>
    </citation>
    <scope>NUCLEOTIDE SEQUENCE</scope>
    <source>
        <strain evidence="4">CBS 7841</strain>
    </source>
</reference>
<dbReference type="Proteomes" id="UP000094043">
    <property type="component" value="Chromosome 3"/>
</dbReference>
<dbReference type="PANTHER" id="PTHR12482:SF62">
    <property type="entry name" value="LIPASE ROG1-RELATED"/>
    <property type="match status" value="1"/>
</dbReference>